<feature type="domain" description="RDRP core" evidence="2">
    <location>
        <begin position="4"/>
        <end position="60"/>
    </location>
</feature>
<keyword evidence="1" id="KW-0548">Nucleotidyltransferase</keyword>
<dbReference type="Pfam" id="PF05183">
    <property type="entry name" value="RdRP"/>
    <property type="match status" value="1"/>
</dbReference>
<dbReference type="GO" id="GO:0031380">
    <property type="term" value="C:nuclear RNA-directed RNA polymerase complex"/>
    <property type="evidence" value="ECO:0007669"/>
    <property type="project" value="TreeGrafter"/>
</dbReference>
<dbReference type="GO" id="GO:0030422">
    <property type="term" value="P:siRNA processing"/>
    <property type="evidence" value="ECO:0007669"/>
    <property type="project" value="TreeGrafter"/>
</dbReference>
<proteinExistence type="inferred from homology"/>
<dbReference type="GO" id="GO:0003968">
    <property type="term" value="F:RNA-directed RNA polymerase activity"/>
    <property type="evidence" value="ECO:0007669"/>
    <property type="project" value="UniProtKB-KW"/>
</dbReference>
<evidence type="ECO:0000313" key="3">
    <source>
        <dbReference type="EMBL" id="KAK0662097.1"/>
    </source>
</evidence>
<comment type="catalytic activity">
    <reaction evidence="1">
        <text>RNA(n) + a ribonucleoside 5'-triphosphate = RNA(n+1) + diphosphate</text>
        <dbReference type="Rhea" id="RHEA:21248"/>
        <dbReference type="Rhea" id="RHEA-COMP:14527"/>
        <dbReference type="Rhea" id="RHEA-COMP:17342"/>
        <dbReference type="ChEBI" id="CHEBI:33019"/>
        <dbReference type="ChEBI" id="CHEBI:61557"/>
        <dbReference type="ChEBI" id="CHEBI:140395"/>
        <dbReference type="EC" id="2.7.7.48"/>
    </reaction>
</comment>
<comment type="caution">
    <text evidence="3">The sequence shown here is derived from an EMBL/GenBank/DDBJ whole genome shotgun (WGS) entry which is preliminary data.</text>
</comment>
<reference evidence="3" key="1">
    <citation type="submission" date="2023-06" db="EMBL/GenBank/DDBJ databases">
        <title>Genome-scale phylogeny and comparative genomics of the fungal order Sordariales.</title>
        <authorList>
            <consortium name="Lawrence Berkeley National Laboratory"/>
            <person name="Hensen N."/>
            <person name="Bonometti L."/>
            <person name="Westerberg I."/>
            <person name="Brannstrom I.O."/>
            <person name="Guillou S."/>
            <person name="Cros-Aarteil S."/>
            <person name="Calhoun S."/>
            <person name="Haridas S."/>
            <person name="Kuo A."/>
            <person name="Mondo S."/>
            <person name="Pangilinan J."/>
            <person name="Riley R."/>
            <person name="Labutti K."/>
            <person name="Andreopoulos B."/>
            <person name="Lipzen A."/>
            <person name="Chen C."/>
            <person name="Yanf M."/>
            <person name="Daum C."/>
            <person name="Ng V."/>
            <person name="Clum A."/>
            <person name="Steindorff A."/>
            <person name="Ohm R."/>
            <person name="Martin F."/>
            <person name="Silar P."/>
            <person name="Natvig D."/>
            <person name="Lalanne C."/>
            <person name="Gautier V."/>
            <person name="Ament-Velasquez S.L."/>
            <person name="Kruys A."/>
            <person name="Hutchinson M.I."/>
            <person name="Powell A.J."/>
            <person name="Barry K."/>
            <person name="Miller A.N."/>
            <person name="Grigoriev I.V."/>
            <person name="Debuchy R."/>
            <person name="Gladieux P."/>
            <person name="Thoren M.H."/>
            <person name="Johannesson H."/>
        </authorList>
    </citation>
    <scope>NUCLEOTIDE SEQUENCE</scope>
    <source>
        <strain evidence="3">CBS 307.81</strain>
    </source>
</reference>
<evidence type="ECO:0000256" key="1">
    <source>
        <dbReference type="RuleBase" id="RU363098"/>
    </source>
</evidence>
<comment type="similarity">
    <text evidence="1">Belongs to the RdRP family.</text>
</comment>
<dbReference type="PANTHER" id="PTHR23079">
    <property type="entry name" value="RNA-DEPENDENT RNA POLYMERASE"/>
    <property type="match status" value="1"/>
</dbReference>
<keyword evidence="1" id="KW-0808">Transferase</keyword>
<keyword evidence="1" id="KW-0694">RNA-binding</keyword>
<dbReference type="Proteomes" id="UP001174997">
    <property type="component" value="Unassembled WGS sequence"/>
</dbReference>
<keyword evidence="4" id="KW-1185">Reference proteome</keyword>
<dbReference type="AlphaFoldDB" id="A0AA39Z277"/>
<gene>
    <name evidence="3" type="ORF">QBC41DRAFT_307151</name>
</gene>
<evidence type="ECO:0000259" key="2">
    <source>
        <dbReference type="Pfam" id="PF05183"/>
    </source>
</evidence>
<accession>A0AA39Z277</accession>
<sequence length="134" mass="14789">MTIPPDRVKDIPDIETADYIFTDGCGLISPDLAQELARSALVVFPQPTGRYAPSIFQIRYRLTRVSSADILRIMIGFLRRAPSLAITFGRMPPIEVIDDTTDDLVDILEVYARVLPWAMEKIDGGVGGGHAGTW</sequence>
<dbReference type="GO" id="GO:0003723">
    <property type="term" value="F:RNA binding"/>
    <property type="evidence" value="ECO:0007669"/>
    <property type="project" value="UniProtKB-KW"/>
</dbReference>
<dbReference type="PANTHER" id="PTHR23079:SF55">
    <property type="entry name" value="RNA-DIRECTED RNA POLYMERASE"/>
    <property type="match status" value="1"/>
</dbReference>
<protein>
    <recommendedName>
        <fullName evidence="1">RNA-dependent RNA polymerase</fullName>
        <ecNumber evidence="1">2.7.7.48</ecNumber>
    </recommendedName>
</protein>
<name>A0AA39Z277_9PEZI</name>
<evidence type="ECO:0000313" key="4">
    <source>
        <dbReference type="Proteomes" id="UP001174997"/>
    </source>
</evidence>
<keyword evidence="1" id="KW-0696">RNA-directed RNA polymerase</keyword>
<dbReference type="EC" id="2.7.7.48" evidence="1"/>
<dbReference type="InterPro" id="IPR007855">
    <property type="entry name" value="RDRP"/>
</dbReference>
<organism evidence="3 4">
    <name type="scientific">Cercophora samala</name>
    <dbReference type="NCBI Taxonomy" id="330535"/>
    <lineage>
        <taxon>Eukaryota</taxon>
        <taxon>Fungi</taxon>
        <taxon>Dikarya</taxon>
        <taxon>Ascomycota</taxon>
        <taxon>Pezizomycotina</taxon>
        <taxon>Sordariomycetes</taxon>
        <taxon>Sordariomycetidae</taxon>
        <taxon>Sordariales</taxon>
        <taxon>Lasiosphaeriaceae</taxon>
        <taxon>Cercophora</taxon>
    </lineage>
</organism>
<dbReference type="InterPro" id="IPR057596">
    <property type="entry name" value="RDRP_core"/>
</dbReference>
<dbReference type="EMBL" id="JAULSY010000143">
    <property type="protein sequence ID" value="KAK0662097.1"/>
    <property type="molecule type" value="Genomic_DNA"/>
</dbReference>